<name>A0A0D8Y694_DICVI</name>
<keyword evidence="1" id="KW-0456">Lyase</keyword>
<dbReference type="PANTHER" id="PTHR45677">
    <property type="entry name" value="GLUTAMATE DECARBOXYLASE-RELATED"/>
    <property type="match status" value="1"/>
</dbReference>
<organism evidence="3 4">
    <name type="scientific">Dictyocaulus viviparus</name>
    <name type="common">Bovine lungworm</name>
    <dbReference type="NCBI Taxonomy" id="29172"/>
    <lineage>
        <taxon>Eukaryota</taxon>
        <taxon>Metazoa</taxon>
        <taxon>Ecdysozoa</taxon>
        <taxon>Nematoda</taxon>
        <taxon>Chromadorea</taxon>
        <taxon>Rhabditida</taxon>
        <taxon>Rhabditina</taxon>
        <taxon>Rhabditomorpha</taxon>
        <taxon>Strongyloidea</taxon>
        <taxon>Metastrongylidae</taxon>
        <taxon>Dictyocaulus</taxon>
    </lineage>
</organism>
<reference evidence="4" key="2">
    <citation type="journal article" date="2016" name="Sci. Rep.">
        <title>Dictyocaulus viviparus genome, variome and transcriptome elucidate lungworm biology and support future intervention.</title>
        <authorList>
            <person name="McNulty S.N."/>
            <person name="Strube C."/>
            <person name="Rosa B.A."/>
            <person name="Martin J.C."/>
            <person name="Tyagi R."/>
            <person name="Choi Y.J."/>
            <person name="Wang Q."/>
            <person name="Hallsworth Pepin K."/>
            <person name="Zhang X."/>
            <person name="Ozersky P."/>
            <person name="Wilson R.K."/>
            <person name="Sternberg P.W."/>
            <person name="Gasser R.B."/>
            <person name="Mitreva M."/>
        </authorList>
    </citation>
    <scope>NUCLEOTIDE SEQUENCE [LARGE SCALE GENOMIC DNA]</scope>
    <source>
        <strain evidence="4">HannoverDv2000</strain>
    </source>
</reference>
<dbReference type="PANTHER" id="PTHR45677:SF10">
    <property type="entry name" value="GLUTAMATE DECARBOXYLASE"/>
    <property type="match status" value="1"/>
</dbReference>
<reference evidence="3 4" key="1">
    <citation type="submission" date="2013-11" db="EMBL/GenBank/DDBJ databases">
        <title>Draft genome of the bovine lungworm Dictyocaulus viviparus.</title>
        <authorList>
            <person name="Mitreva M."/>
        </authorList>
    </citation>
    <scope>NUCLEOTIDE SEQUENCE [LARGE SCALE GENOMIC DNA]</scope>
    <source>
        <strain evidence="3 4">HannoverDv2000</strain>
    </source>
</reference>
<dbReference type="GO" id="GO:0005737">
    <property type="term" value="C:cytoplasm"/>
    <property type="evidence" value="ECO:0007669"/>
    <property type="project" value="TreeGrafter"/>
</dbReference>
<evidence type="ECO:0000256" key="1">
    <source>
        <dbReference type="ARBA" id="ARBA00022793"/>
    </source>
</evidence>
<evidence type="ECO:0000313" key="3">
    <source>
        <dbReference type="EMBL" id="KJH50111.1"/>
    </source>
</evidence>
<keyword evidence="2" id="KW-0732">Signal</keyword>
<dbReference type="Gene3D" id="3.40.640.10">
    <property type="entry name" value="Type I PLP-dependent aspartate aminotransferase-like (Major domain)"/>
    <property type="match status" value="1"/>
</dbReference>
<dbReference type="STRING" id="29172.A0A0D8Y694"/>
<accession>A0A0D8Y694</accession>
<proteinExistence type="predicted"/>
<dbReference type="InterPro" id="IPR015421">
    <property type="entry name" value="PyrdxlP-dep_Trfase_major"/>
</dbReference>
<dbReference type="GO" id="GO:0004351">
    <property type="term" value="F:glutamate decarboxylase activity"/>
    <property type="evidence" value="ECO:0007669"/>
    <property type="project" value="TreeGrafter"/>
</dbReference>
<dbReference type="OrthoDB" id="392571at2759"/>
<keyword evidence="1" id="KW-0210">Decarboxylase</keyword>
<dbReference type="Proteomes" id="UP000053766">
    <property type="component" value="Unassembled WGS sequence"/>
</dbReference>
<evidence type="ECO:0000313" key="4">
    <source>
        <dbReference type="Proteomes" id="UP000053766"/>
    </source>
</evidence>
<dbReference type="EMBL" id="KN716215">
    <property type="protein sequence ID" value="KJH50111.1"/>
    <property type="molecule type" value="Genomic_DNA"/>
</dbReference>
<protein>
    <submittedName>
        <fullName evidence="3">Uncharacterized protein</fullName>
    </submittedName>
</protein>
<gene>
    <name evidence="3" type="ORF">DICVIV_03748</name>
</gene>
<feature type="signal peptide" evidence="2">
    <location>
        <begin position="1"/>
        <end position="29"/>
    </location>
</feature>
<evidence type="ECO:0000256" key="2">
    <source>
        <dbReference type="SAM" id="SignalP"/>
    </source>
</evidence>
<sequence length="85" mass="9327">MTSEEPVKSRASALMRIGAVLCLYELCFSYEVHDDVFEKSHYSIKSAAAVCGIGCDFCFNIVTDNAGKMIPEALEMKIVEAKKDG</sequence>
<keyword evidence="4" id="KW-1185">Reference proteome</keyword>
<dbReference type="AlphaFoldDB" id="A0A0D8Y694"/>
<feature type="chain" id="PRO_5002336228" evidence="2">
    <location>
        <begin position="30"/>
        <end position="85"/>
    </location>
</feature>
<dbReference type="GO" id="GO:0009449">
    <property type="term" value="P:gamma-aminobutyric acid biosynthetic process"/>
    <property type="evidence" value="ECO:0007669"/>
    <property type="project" value="TreeGrafter"/>
</dbReference>